<evidence type="ECO:0000256" key="5">
    <source>
        <dbReference type="ARBA" id="ARBA00049203"/>
    </source>
</evidence>
<dbReference type="InParanoid" id="S2JQN4"/>
<comment type="similarity">
    <text evidence="1 6">Belongs to the AB hydrolase superfamily.</text>
</comment>
<dbReference type="InterPro" id="IPR016812">
    <property type="entry name" value="PPase_methylesterase_euk"/>
</dbReference>
<dbReference type="Pfam" id="PF12697">
    <property type="entry name" value="Abhydrolase_6"/>
    <property type="match status" value="1"/>
</dbReference>
<dbReference type="InterPro" id="IPR000073">
    <property type="entry name" value="AB_hydrolase_1"/>
</dbReference>
<sequence>MSSLQKDMFKKSALPPLGSLKEDENDNTEERLPVNAATASAARQSKASHFSPSKWQDYFETSLDVSIPNTSDISFFKHINEPNKENGPLFVMHHGAGSSALTFGVTAKLVKEVSQGECGVIAIDCRGHGASKTGVFDSDFSLETLSDDLINIIKETVKADQDIILVGHSMGGSVVVNVACKRVLKTIIGVSVLDVVEGSAMDALSSMTKILSSRPKRFNSAEQAIMWSIQSDTVRNVESARLSIPALIEPTQDGKFKWITDLIKTQPFWTEWFKGLSDKFLNSGTAKLLILAGTDRLDKPLIIGQMQGKFQLTIFPDAGHFLQEDTPRKTAVCLVEFWKRNQRLVLPPKVKV</sequence>
<evidence type="ECO:0000259" key="9">
    <source>
        <dbReference type="Pfam" id="PF12697"/>
    </source>
</evidence>
<feature type="compositionally biased region" description="Low complexity" evidence="8">
    <location>
        <begin position="36"/>
        <end position="48"/>
    </location>
</feature>
<evidence type="ECO:0000256" key="7">
    <source>
        <dbReference type="PIRSR" id="PIRSR022950-1"/>
    </source>
</evidence>
<feature type="region of interest" description="Disordered" evidence="8">
    <location>
        <begin position="1"/>
        <end position="48"/>
    </location>
</feature>
<protein>
    <recommendedName>
        <fullName evidence="2 6">Protein phosphatase methylesterase 1</fullName>
        <shortName evidence="6">PME-1</shortName>
        <ecNumber evidence="6">3.1.1.-</ecNumber>
    </recommendedName>
</protein>
<comment type="catalytic activity">
    <reaction evidence="5">
        <text>[phosphatase 2A protein]-C-terminal L-leucine methyl ester + H2O = [phosphatase 2A protein]-C-terminal L-leucine + methanol + H(+)</text>
        <dbReference type="Rhea" id="RHEA:48548"/>
        <dbReference type="Rhea" id="RHEA-COMP:12134"/>
        <dbReference type="Rhea" id="RHEA-COMP:12135"/>
        <dbReference type="ChEBI" id="CHEBI:15377"/>
        <dbReference type="ChEBI" id="CHEBI:15378"/>
        <dbReference type="ChEBI" id="CHEBI:17790"/>
        <dbReference type="ChEBI" id="CHEBI:90516"/>
        <dbReference type="ChEBI" id="CHEBI:90517"/>
        <dbReference type="EC" id="3.1.1.89"/>
    </reaction>
</comment>
<feature type="domain" description="AB hydrolase-1" evidence="9">
    <location>
        <begin position="90"/>
        <end position="331"/>
    </location>
</feature>
<dbReference type="GO" id="GO:0051723">
    <property type="term" value="F:protein methylesterase activity"/>
    <property type="evidence" value="ECO:0007669"/>
    <property type="project" value="UniProtKB-EC"/>
</dbReference>
<dbReference type="Gene3D" id="3.40.50.1820">
    <property type="entry name" value="alpha/beta hydrolase"/>
    <property type="match status" value="1"/>
</dbReference>
<evidence type="ECO:0000256" key="8">
    <source>
        <dbReference type="SAM" id="MobiDB-lite"/>
    </source>
</evidence>
<dbReference type="OrthoDB" id="194865at2759"/>
<feature type="active site" evidence="7">
    <location>
        <position position="169"/>
    </location>
</feature>
<evidence type="ECO:0000256" key="6">
    <source>
        <dbReference type="PIRNR" id="PIRNR022950"/>
    </source>
</evidence>
<dbReference type="SUPFAM" id="SSF53474">
    <property type="entry name" value="alpha/beta-Hydrolases"/>
    <property type="match status" value="1"/>
</dbReference>
<organism evidence="10 11">
    <name type="scientific">Mucor circinelloides f. circinelloides (strain 1006PhL)</name>
    <name type="common">Mucormycosis agent</name>
    <name type="synonym">Calyptromyces circinelloides</name>
    <dbReference type="NCBI Taxonomy" id="1220926"/>
    <lineage>
        <taxon>Eukaryota</taxon>
        <taxon>Fungi</taxon>
        <taxon>Fungi incertae sedis</taxon>
        <taxon>Mucoromycota</taxon>
        <taxon>Mucoromycotina</taxon>
        <taxon>Mucoromycetes</taxon>
        <taxon>Mucorales</taxon>
        <taxon>Mucorineae</taxon>
        <taxon>Mucoraceae</taxon>
        <taxon>Mucor</taxon>
    </lineage>
</organism>
<comment type="function">
    <text evidence="6">Demethylates proteins that have been reversibly carboxymethylated.</text>
</comment>
<reference evidence="11" key="1">
    <citation type="submission" date="2013-05" db="EMBL/GenBank/DDBJ databases">
        <title>The Genome sequence of Mucor circinelloides f. circinelloides 1006PhL.</title>
        <authorList>
            <consortium name="The Broad Institute Genomics Platform"/>
            <person name="Cuomo C."/>
            <person name="Earl A."/>
            <person name="Findley K."/>
            <person name="Lee S.C."/>
            <person name="Walker B."/>
            <person name="Young S."/>
            <person name="Zeng Q."/>
            <person name="Gargeya S."/>
            <person name="Fitzgerald M."/>
            <person name="Haas B."/>
            <person name="Abouelleil A."/>
            <person name="Allen A.W."/>
            <person name="Alvarado L."/>
            <person name="Arachchi H.M."/>
            <person name="Berlin A.M."/>
            <person name="Chapman S.B."/>
            <person name="Gainer-Dewar J."/>
            <person name="Goldberg J."/>
            <person name="Griggs A."/>
            <person name="Gujja S."/>
            <person name="Hansen M."/>
            <person name="Howarth C."/>
            <person name="Imamovic A."/>
            <person name="Ireland A."/>
            <person name="Larimer J."/>
            <person name="McCowan C."/>
            <person name="Murphy C."/>
            <person name="Pearson M."/>
            <person name="Poon T.W."/>
            <person name="Priest M."/>
            <person name="Roberts A."/>
            <person name="Saif S."/>
            <person name="Shea T."/>
            <person name="Sisk P."/>
            <person name="Sykes S."/>
            <person name="Wortman J."/>
            <person name="Nusbaum C."/>
            <person name="Birren B."/>
        </authorList>
    </citation>
    <scope>NUCLEOTIDE SEQUENCE [LARGE SCALE GENOMIC DNA]</scope>
    <source>
        <strain evidence="11">1006PhL</strain>
    </source>
</reference>
<dbReference type="InterPro" id="IPR029058">
    <property type="entry name" value="AB_hydrolase_fold"/>
</dbReference>
<name>S2JQN4_MUCC1</name>
<dbReference type="eggNOG" id="KOG2564">
    <property type="taxonomic scope" value="Eukaryota"/>
</dbReference>
<dbReference type="EC" id="3.1.1.-" evidence="6"/>
<dbReference type="STRING" id="1220926.S2JQN4"/>
<dbReference type="VEuPathDB" id="FungiDB:HMPREF1544_08323"/>
<gene>
    <name evidence="10" type="ORF">HMPREF1544_08323</name>
</gene>
<evidence type="ECO:0000256" key="3">
    <source>
        <dbReference type="ARBA" id="ARBA00022487"/>
    </source>
</evidence>
<accession>S2JQN4</accession>
<dbReference type="PANTHER" id="PTHR14189:SF0">
    <property type="entry name" value="PROTEIN PHOSPHATASE METHYLESTERASE 1"/>
    <property type="match status" value="1"/>
</dbReference>
<dbReference type="FunCoup" id="S2JQN4">
    <property type="interactions" value="670"/>
</dbReference>
<proteinExistence type="inferred from homology"/>
<dbReference type="AlphaFoldDB" id="S2JQN4"/>
<evidence type="ECO:0000313" key="11">
    <source>
        <dbReference type="Proteomes" id="UP000014254"/>
    </source>
</evidence>
<keyword evidence="11" id="KW-1185">Reference proteome</keyword>
<evidence type="ECO:0000313" key="10">
    <source>
        <dbReference type="EMBL" id="EPB84888.1"/>
    </source>
</evidence>
<dbReference type="EMBL" id="KE124026">
    <property type="protein sequence ID" value="EPB84888.1"/>
    <property type="molecule type" value="Genomic_DNA"/>
</dbReference>
<feature type="active site" evidence="7">
    <location>
        <position position="194"/>
    </location>
</feature>
<evidence type="ECO:0000256" key="1">
    <source>
        <dbReference type="ARBA" id="ARBA00008645"/>
    </source>
</evidence>
<feature type="active site" evidence="7">
    <location>
        <position position="320"/>
    </location>
</feature>
<dbReference type="Proteomes" id="UP000014254">
    <property type="component" value="Unassembled WGS sequence"/>
</dbReference>
<dbReference type="PIRSF" id="PIRSF022950">
    <property type="entry name" value="PPase_methylesterase_euk"/>
    <property type="match status" value="1"/>
</dbReference>
<keyword evidence="3 6" id="KW-0719">Serine esterase</keyword>
<evidence type="ECO:0000256" key="2">
    <source>
        <dbReference type="ARBA" id="ARBA00020672"/>
    </source>
</evidence>
<dbReference type="PANTHER" id="PTHR14189">
    <property type="entry name" value="PROTEIN PHOSPHATASE METHYLESTERASE-1 RELATED"/>
    <property type="match status" value="1"/>
</dbReference>
<evidence type="ECO:0000256" key="4">
    <source>
        <dbReference type="ARBA" id="ARBA00022801"/>
    </source>
</evidence>
<dbReference type="OMA" id="VMVCHHG"/>
<keyword evidence="4 6" id="KW-0378">Hydrolase</keyword>